<gene>
    <name evidence="1" type="ORF">LRS13_00255</name>
</gene>
<name>A0ABY5PH63_9ACTN</name>
<dbReference type="Proteomes" id="UP001058860">
    <property type="component" value="Chromosome"/>
</dbReference>
<sequence length="63" mass="7042">MDAFHEGQRVWVEQQDGTQRAAIFVGEADQASWFGGQPAAYVVYPDTKSGEEVALMRVVPREE</sequence>
<dbReference type="RefSeq" id="WP_353864495.1">
    <property type="nucleotide sequence ID" value="NZ_CP088295.1"/>
</dbReference>
<evidence type="ECO:0000313" key="2">
    <source>
        <dbReference type="Proteomes" id="UP001058860"/>
    </source>
</evidence>
<dbReference type="EMBL" id="CP088295">
    <property type="protein sequence ID" value="UUY03996.1"/>
    <property type="molecule type" value="Genomic_DNA"/>
</dbReference>
<reference evidence="2" key="1">
    <citation type="submission" date="2021-11" db="EMBL/GenBank/DDBJ databases">
        <title>Cultivation dependent microbiological survey of springs from the worlds oldest radium mine currently devoted to the extraction of radon-saturated water.</title>
        <authorList>
            <person name="Kapinusova G."/>
            <person name="Smrhova T."/>
            <person name="Strejcek M."/>
            <person name="Suman J."/>
            <person name="Jani K."/>
            <person name="Pajer P."/>
            <person name="Uhlik O."/>
        </authorList>
    </citation>
    <scope>NUCLEOTIDE SEQUENCE [LARGE SCALE GENOMIC DNA]</scope>
    <source>
        <strain evidence="2">J379</strain>
    </source>
</reference>
<accession>A0ABY5PH63</accession>
<proteinExistence type="predicted"/>
<protein>
    <submittedName>
        <fullName evidence="1">Uncharacterized protein</fullName>
    </submittedName>
</protein>
<keyword evidence="2" id="KW-1185">Reference proteome</keyword>
<organism evidence="1 2">
    <name type="scientific">Svornostia abyssi</name>
    <dbReference type="NCBI Taxonomy" id="2898438"/>
    <lineage>
        <taxon>Bacteria</taxon>
        <taxon>Bacillati</taxon>
        <taxon>Actinomycetota</taxon>
        <taxon>Thermoleophilia</taxon>
        <taxon>Solirubrobacterales</taxon>
        <taxon>Baekduiaceae</taxon>
        <taxon>Svornostia</taxon>
    </lineage>
</organism>
<evidence type="ECO:0000313" key="1">
    <source>
        <dbReference type="EMBL" id="UUY03996.1"/>
    </source>
</evidence>